<proteinExistence type="predicted"/>
<dbReference type="PANTHER" id="PTHR11439:SF500">
    <property type="entry name" value="RNA-DIRECTED DNA POLYMERASE"/>
    <property type="match status" value="1"/>
</dbReference>
<dbReference type="AlphaFoldDB" id="A0A2N9GSE3"/>
<protein>
    <recommendedName>
        <fullName evidence="2">Reverse transcriptase Ty1/copia-type domain-containing protein</fullName>
    </recommendedName>
</protein>
<evidence type="ECO:0008006" key="2">
    <source>
        <dbReference type="Google" id="ProtNLM"/>
    </source>
</evidence>
<reference evidence="1" key="1">
    <citation type="submission" date="2018-02" db="EMBL/GenBank/DDBJ databases">
        <authorList>
            <person name="Cohen D.B."/>
            <person name="Kent A.D."/>
        </authorList>
    </citation>
    <scope>NUCLEOTIDE SEQUENCE</scope>
</reference>
<sequence>MEAPSTNPPNSPIQSPLLLLNNMSNLMSTKLDSTNFMFLVSEAGVQTLNPAFITWKKKDKAFLTLLYSTLSSPVIAMVVEKSTSQEVWNTHEERFTSTAGANRIKTVKDKLFAVGVHSDHEELLHVILKGLPKETNLQMASMTIRISTEEEAGTITLEAEEAGFQASIQTPTLPHLILHNNSSHNLLLKANLKGQPVKYVGRWSIMQLIVTTRWILLTKAKIQPPNLLPWPVHPIFNILKTQKPGLQIMVPQITSFHQPTILALRFLIKAKSKFFCHFDINKFFIQDIPTERLLYKGLSKNGVYPIQSSHIIPNTNTDTLSATHSPNASTESIPILSTQELTSLPNRPTASSQPFTAALDTSSLPNSPSHIILDITIPHPPNIISSPTPLVTTTFDHTVTNLVSEIQILPPTHPMQTRSKNGIFKPKLGYTAKVDYSITEPTSYSIASKHSQWHQEPGLKASPVNCYIHSTLSGSSHSAAQPLWLQKPSWCSTLPHITRPDISFSVHQVCQYMSAPTTIHLTAAKRILRYLRGTLFHGIAFTLGPLTLSAYTNADWADDPDDKRSTLGYLVYLRSNPIAWSAKKQPTVSRSSTESEYRALAIASAELCWIRTLLKDLGIYLSQPPLLLV</sequence>
<name>A0A2N9GSE3_FAGSY</name>
<dbReference type="CDD" id="cd09272">
    <property type="entry name" value="RNase_HI_RT_Ty1"/>
    <property type="match status" value="1"/>
</dbReference>
<accession>A0A2N9GSE3</accession>
<dbReference type="PANTHER" id="PTHR11439">
    <property type="entry name" value="GAG-POL-RELATED RETROTRANSPOSON"/>
    <property type="match status" value="1"/>
</dbReference>
<organism evidence="1">
    <name type="scientific">Fagus sylvatica</name>
    <name type="common">Beechnut</name>
    <dbReference type="NCBI Taxonomy" id="28930"/>
    <lineage>
        <taxon>Eukaryota</taxon>
        <taxon>Viridiplantae</taxon>
        <taxon>Streptophyta</taxon>
        <taxon>Embryophyta</taxon>
        <taxon>Tracheophyta</taxon>
        <taxon>Spermatophyta</taxon>
        <taxon>Magnoliopsida</taxon>
        <taxon>eudicotyledons</taxon>
        <taxon>Gunneridae</taxon>
        <taxon>Pentapetalae</taxon>
        <taxon>rosids</taxon>
        <taxon>fabids</taxon>
        <taxon>Fagales</taxon>
        <taxon>Fagaceae</taxon>
        <taxon>Fagus</taxon>
    </lineage>
</organism>
<dbReference type="EMBL" id="OIVN01002280">
    <property type="protein sequence ID" value="SPD02251.1"/>
    <property type="molecule type" value="Genomic_DNA"/>
</dbReference>
<gene>
    <name evidence="1" type="ORF">FSB_LOCUS30133</name>
</gene>
<evidence type="ECO:0000313" key="1">
    <source>
        <dbReference type="EMBL" id="SPD02251.1"/>
    </source>
</evidence>